<reference evidence="1" key="1">
    <citation type="submission" date="2016-10" db="EMBL/GenBank/DDBJ databases">
        <authorList>
            <person name="See-Too W.S."/>
        </authorList>
    </citation>
    <scope>NUCLEOTIDE SEQUENCE [LARGE SCALE GENOMIC DNA]</scope>
    <source>
        <strain evidence="1">DSM 23997</strain>
    </source>
</reference>
<keyword evidence="2" id="KW-1185">Reference proteome</keyword>
<dbReference type="RefSeq" id="WP_068871500.1">
    <property type="nucleotide sequence ID" value="NZ_CP016539.2"/>
</dbReference>
<sequence length="71" mass="8161">MIRLTRLNRSEIILNAVYIERIEAMPDTVITLTTGKKVHVLEPVSAVIDQVTAYYRDINILPRLHDAPMEE</sequence>
<evidence type="ECO:0008006" key="3">
    <source>
        <dbReference type="Google" id="ProtNLM"/>
    </source>
</evidence>
<gene>
    <name evidence="1" type="ORF">BBI15_12875</name>
</gene>
<protein>
    <recommendedName>
        <fullName evidence="3">Flagellar protein FlbD</fullName>
    </recommendedName>
</protein>
<name>A0A1C7EBE8_9BACL</name>
<dbReference type="Pfam" id="PF06289">
    <property type="entry name" value="FlbD"/>
    <property type="match status" value="1"/>
</dbReference>
<organism evidence="1 2">
    <name type="scientific">Planococcus plakortidis</name>
    <dbReference type="NCBI Taxonomy" id="1038856"/>
    <lineage>
        <taxon>Bacteria</taxon>
        <taxon>Bacillati</taxon>
        <taxon>Bacillota</taxon>
        <taxon>Bacilli</taxon>
        <taxon>Bacillales</taxon>
        <taxon>Caryophanaceae</taxon>
        <taxon>Planococcus</taxon>
    </lineage>
</organism>
<dbReference type="STRING" id="1038856.BBI15_12875"/>
<dbReference type="PANTHER" id="PTHR39185">
    <property type="entry name" value="SWARMING MOTILITY PROTEIN SWRD"/>
    <property type="match status" value="1"/>
</dbReference>
<proteinExistence type="predicted"/>
<dbReference type="PANTHER" id="PTHR39185:SF1">
    <property type="entry name" value="SWARMING MOTILITY PROTEIN SWRD"/>
    <property type="match status" value="1"/>
</dbReference>
<accession>A0A1C7EBE8</accession>
<evidence type="ECO:0000313" key="2">
    <source>
        <dbReference type="Proteomes" id="UP000092650"/>
    </source>
</evidence>
<dbReference type="KEGG" id="ppla:BBI15_12875"/>
<evidence type="ECO:0000313" key="1">
    <source>
        <dbReference type="EMBL" id="ANU21011.1"/>
    </source>
</evidence>
<dbReference type="InterPro" id="IPR009384">
    <property type="entry name" value="SwrD-like"/>
</dbReference>
<dbReference type="EMBL" id="CP016539">
    <property type="protein sequence ID" value="ANU21011.1"/>
    <property type="molecule type" value="Genomic_DNA"/>
</dbReference>
<dbReference type="OrthoDB" id="9799862at2"/>
<dbReference type="AlphaFoldDB" id="A0A1C7EBE8"/>
<dbReference type="Proteomes" id="UP000092650">
    <property type="component" value="Chromosome"/>
</dbReference>